<proteinExistence type="predicted"/>
<evidence type="ECO:0000256" key="2">
    <source>
        <dbReference type="SAM" id="Phobius"/>
    </source>
</evidence>
<accession>A0A4Y9Z9S2</accession>
<feature type="transmembrane region" description="Helical" evidence="2">
    <location>
        <begin position="45"/>
        <end position="68"/>
    </location>
</feature>
<protein>
    <submittedName>
        <fullName evidence="3">Uncharacterized protein</fullName>
    </submittedName>
</protein>
<feature type="region of interest" description="Disordered" evidence="1">
    <location>
        <begin position="113"/>
        <end position="141"/>
    </location>
</feature>
<evidence type="ECO:0000313" key="4">
    <source>
        <dbReference type="Proteomes" id="UP000298327"/>
    </source>
</evidence>
<organism evidence="3 4">
    <name type="scientific">Dentipellis fragilis</name>
    <dbReference type="NCBI Taxonomy" id="205917"/>
    <lineage>
        <taxon>Eukaryota</taxon>
        <taxon>Fungi</taxon>
        <taxon>Dikarya</taxon>
        <taxon>Basidiomycota</taxon>
        <taxon>Agaricomycotina</taxon>
        <taxon>Agaricomycetes</taxon>
        <taxon>Russulales</taxon>
        <taxon>Hericiaceae</taxon>
        <taxon>Dentipellis</taxon>
    </lineage>
</organism>
<keyword evidence="2" id="KW-1133">Transmembrane helix</keyword>
<feature type="transmembrane region" description="Helical" evidence="2">
    <location>
        <begin position="169"/>
        <end position="190"/>
    </location>
</feature>
<dbReference type="OrthoDB" id="2562239at2759"/>
<evidence type="ECO:0000256" key="1">
    <source>
        <dbReference type="SAM" id="MobiDB-lite"/>
    </source>
</evidence>
<feature type="transmembrane region" description="Helical" evidence="2">
    <location>
        <begin position="20"/>
        <end position="38"/>
    </location>
</feature>
<name>A0A4Y9Z9S2_9AGAM</name>
<evidence type="ECO:0000313" key="3">
    <source>
        <dbReference type="EMBL" id="TFY71606.1"/>
    </source>
</evidence>
<gene>
    <name evidence="3" type="ORF">EVG20_g1401</name>
</gene>
<keyword evidence="2" id="KW-0472">Membrane</keyword>
<feature type="compositionally biased region" description="Basic and acidic residues" evidence="1">
    <location>
        <begin position="118"/>
        <end position="128"/>
    </location>
</feature>
<dbReference type="Proteomes" id="UP000298327">
    <property type="component" value="Unassembled WGS sequence"/>
</dbReference>
<keyword evidence="2" id="KW-0812">Transmembrane</keyword>
<reference evidence="3 4" key="1">
    <citation type="submission" date="2019-02" db="EMBL/GenBank/DDBJ databases">
        <title>Genome sequencing of the rare red list fungi Dentipellis fragilis.</title>
        <authorList>
            <person name="Buettner E."/>
            <person name="Kellner H."/>
        </authorList>
    </citation>
    <scope>NUCLEOTIDE SEQUENCE [LARGE SCALE GENOMIC DNA]</scope>
    <source>
        <strain evidence="3 4">DSM 105465</strain>
    </source>
</reference>
<keyword evidence="4" id="KW-1185">Reference proteome</keyword>
<feature type="transmembrane region" description="Helical" evidence="2">
    <location>
        <begin position="88"/>
        <end position="108"/>
    </location>
</feature>
<comment type="caution">
    <text evidence="3">The sequence shown here is derived from an EMBL/GenBank/DDBJ whole genome shotgun (WGS) entry which is preliminary data.</text>
</comment>
<dbReference type="EMBL" id="SEOQ01000044">
    <property type="protein sequence ID" value="TFY71606.1"/>
    <property type="molecule type" value="Genomic_DNA"/>
</dbReference>
<dbReference type="AlphaFoldDB" id="A0A4Y9Z9S2"/>
<sequence>MSNLVAGGIPTTSQDVTPSIVFIGLYGLTAVLSIYRTFQYRGFCLFTYFRLMIFEICRFITFILRIAVAENYSKVLKGNATFDTNLLTAEQILLSIGFVMPTSTLLTLTEAHSNRNRSTADEKKDDLPPHGAGTPGSNVRSTSHWALGATAAQGKGDLINSNTHKFERILSAIVTLVALALCVAYCIRLLSKPNFPRRTSIWIGTTATVFGIRRLQFVVPIYRIFTIAAPPHDAQSTASKLAFWVLQVSIEWIVGASLESVNVIEWCGMDKEELDRVPAVPVSDVESHGLYVPKYY</sequence>